<proteinExistence type="predicted"/>
<evidence type="ECO:0000313" key="2">
    <source>
        <dbReference type="EMBL" id="SHI15579.1"/>
    </source>
</evidence>
<evidence type="ECO:0000313" key="3">
    <source>
        <dbReference type="Proteomes" id="UP000184278"/>
    </source>
</evidence>
<keyword evidence="1" id="KW-1133">Transmembrane helix</keyword>
<keyword evidence="1" id="KW-0472">Membrane</keyword>
<feature type="transmembrane region" description="Helical" evidence="1">
    <location>
        <begin position="6"/>
        <end position="29"/>
    </location>
</feature>
<dbReference type="EMBL" id="FQXK01000013">
    <property type="protein sequence ID" value="SHI15579.1"/>
    <property type="molecule type" value="Genomic_DNA"/>
</dbReference>
<name>A0A1M5YUH2_BUTFI</name>
<sequence>MKKATVFKVISIVFCVICIISSIVIWLIYKDYKSYDLSKYRDGVTVVDPNTIVLSDSGVRVSFSEVILSKPNETRKLVVFEQEGTVSYTIEDRMFSFLDAESTKKYQTVKYTGKGSFIVELDELTAANIIDDSENKVLTIKIPHPRLDTIDIDPNKVEIGEQTTGFWAIGTIKLTLSDYNIIETELRDRLVEKFNTTANGQEADDLALDAVYAIYAPVVEAVDSNYELKIVFQ</sequence>
<reference evidence="3" key="1">
    <citation type="submission" date="2016-11" db="EMBL/GenBank/DDBJ databases">
        <authorList>
            <person name="Varghese N."/>
            <person name="Submissions S."/>
        </authorList>
    </citation>
    <scope>NUCLEOTIDE SEQUENCE [LARGE SCALE GENOMIC DNA]</scope>
    <source>
        <strain evidence="3">DSM 3071</strain>
    </source>
</reference>
<dbReference type="STRING" id="1121131.SAMN02745229_01719"/>
<dbReference type="Pfam" id="PF14014">
    <property type="entry name" value="DUF4230"/>
    <property type="match status" value="1"/>
</dbReference>
<protein>
    <recommendedName>
        <fullName evidence="4">DUF4230 domain-containing protein</fullName>
    </recommendedName>
</protein>
<dbReference type="Proteomes" id="UP000184278">
    <property type="component" value="Unassembled WGS sequence"/>
</dbReference>
<keyword evidence="3" id="KW-1185">Reference proteome</keyword>
<evidence type="ECO:0000256" key="1">
    <source>
        <dbReference type="SAM" id="Phobius"/>
    </source>
</evidence>
<organism evidence="2 3">
    <name type="scientific">Butyrivibrio fibrisolvens DSM 3071</name>
    <dbReference type="NCBI Taxonomy" id="1121131"/>
    <lineage>
        <taxon>Bacteria</taxon>
        <taxon>Bacillati</taxon>
        <taxon>Bacillota</taxon>
        <taxon>Clostridia</taxon>
        <taxon>Lachnospirales</taxon>
        <taxon>Lachnospiraceae</taxon>
        <taxon>Butyrivibrio</taxon>
    </lineage>
</organism>
<dbReference type="RefSeq" id="WP_073387033.1">
    <property type="nucleotide sequence ID" value="NZ_FQXK01000013.1"/>
</dbReference>
<accession>A0A1M5YUH2</accession>
<keyword evidence="1" id="KW-0812">Transmembrane</keyword>
<dbReference type="AlphaFoldDB" id="A0A1M5YUH2"/>
<evidence type="ECO:0008006" key="4">
    <source>
        <dbReference type="Google" id="ProtNLM"/>
    </source>
</evidence>
<gene>
    <name evidence="2" type="ORF">SAMN02745229_01719</name>
</gene>
<dbReference type="OrthoDB" id="2002825at2"/>
<dbReference type="GeneID" id="89509981"/>
<dbReference type="InterPro" id="IPR025324">
    <property type="entry name" value="DUF4230"/>
</dbReference>